<name>A0ACB5TUA6_CANBO</name>
<keyword evidence="2" id="KW-1185">Reference proteome</keyword>
<sequence length="331" mass="37205">MSAETLSIKRPLDEPLVNGSNNDSKRRQSSGAIVKSKKNPIGEDGLSKCFHKCRTRLYVSLAPCYMTNPIEGIKQQHLDPLLMTYFQKVGGIVLSYYNIKLSNSNIKKEEHENENNEISTETIAVAPISAESPFCFFWCSADFLVWRPVIDDVVEGWSYMQTQSHIGLLIHDTFNATIKKFNIPSDWTFVPNQVDEYAEDEEAESTTTDNKKGNFRSLGQWLDENGNPVEGKLKFTIKALHTASRVVTVEGTLLAPGSERESLPVVRDSGSAKQHKKFDDISDDIDESAIPLADTDKDQDTEIPAYAREDDDEDEDNKIVNDENSSDEEED</sequence>
<dbReference type="Proteomes" id="UP001165101">
    <property type="component" value="Unassembled WGS sequence"/>
</dbReference>
<proteinExistence type="predicted"/>
<accession>A0ACB5TUA6</accession>
<comment type="caution">
    <text evidence="1">The sequence shown here is derived from an EMBL/GenBank/DDBJ whole genome shotgun (WGS) entry which is preliminary data.</text>
</comment>
<evidence type="ECO:0000313" key="1">
    <source>
        <dbReference type="EMBL" id="GME95371.1"/>
    </source>
</evidence>
<reference evidence="1" key="1">
    <citation type="submission" date="2023-04" db="EMBL/GenBank/DDBJ databases">
        <title>Candida boidinii NBRC 1967.</title>
        <authorList>
            <person name="Ichikawa N."/>
            <person name="Sato H."/>
            <person name="Tonouchi N."/>
        </authorList>
    </citation>
    <scope>NUCLEOTIDE SEQUENCE</scope>
    <source>
        <strain evidence="1">NBRC 1967</strain>
    </source>
</reference>
<dbReference type="EMBL" id="BSXV01002281">
    <property type="protein sequence ID" value="GME95371.1"/>
    <property type="molecule type" value="Genomic_DNA"/>
</dbReference>
<organism evidence="1 2">
    <name type="scientific">Candida boidinii</name>
    <name type="common">Yeast</name>
    <dbReference type="NCBI Taxonomy" id="5477"/>
    <lineage>
        <taxon>Eukaryota</taxon>
        <taxon>Fungi</taxon>
        <taxon>Dikarya</taxon>
        <taxon>Ascomycota</taxon>
        <taxon>Saccharomycotina</taxon>
        <taxon>Pichiomycetes</taxon>
        <taxon>Pichiales</taxon>
        <taxon>Pichiaceae</taxon>
        <taxon>Ogataea</taxon>
        <taxon>Ogataea/Candida clade</taxon>
    </lineage>
</organism>
<protein>
    <submittedName>
        <fullName evidence="1">Unnamed protein product</fullName>
    </submittedName>
</protein>
<gene>
    <name evidence="1" type="ORF">Cboi01_000387600</name>
</gene>
<evidence type="ECO:0000313" key="2">
    <source>
        <dbReference type="Proteomes" id="UP001165101"/>
    </source>
</evidence>